<dbReference type="NCBIfam" id="TIGR00097">
    <property type="entry name" value="HMP-P_kinase"/>
    <property type="match status" value="1"/>
</dbReference>
<keyword evidence="6" id="KW-0067">ATP-binding</keyword>
<proteinExistence type="predicted"/>
<evidence type="ECO:0000256" key="4">
    <source>
        <dbReference type="ARBA" id="ARBA00022741"/>
    </source>
</evidence>
<protein>
    <recommendedName>
        <fullName evidence="2">hydroxymethylpyrimidine kinase</fullName>
        <ecNumber evidence="2">2.7.1.49</ecNumber>
    </recommendedName>
</protein>
<dbReference type="PANTHER" id="PTHR20858:SF17">
    <property type="entry name" value="HYDROXYMETHYLPYRIMIDINE_PHOSPHOMETHYLPYRIMIDINE KINASE THI20-RELATED"/>
    <property type="match status" value="1"/>
</dbReference>
<dbReference type="SUPFAM" id="SSF53613">
    <property type="entry name" value="Ribokinase-like"/>
    <property type="match status" value="1"/>
</dbReference>
<evidence type="ECO:0000259" key="8">
    <source>
        <dbReference type="Pfam" id="PF08543"/>
    </source>
</evidence>
<dbReference type="EMBL" id="JACHFD010000012">
    <property type="protein sequence ID" value="MBB5352318.1"/>
    <property type="molecule type" value="Genomic_DNA"/>
</dbReference>
<evidence type="ECO:0000256" key="1">
    <source>
        <dbReference type="ARBA" id="ARBA00004948"/>
    </source>
</evidence>
<dbReference type="GO" id="GO:0009228">
    <property type="term" value="P:thiamine biosynthetic process"/>
    <property type="evidence" value="ECO:0007669"/>
    <property type="project" value="InterPro"/>
</dbReference>
<keyword evidence="3 9" id="KW-0808">Transferase</keyword>
<dbReference type="GO" id="GO:0005524">
    <property type="term" value="F:ATP binding"/>
    <property type="evidence" value="ECO:0007669"/>
    <property type="project" value="UniProtKB-KW"/>
</dbReference>
<evidence type="ECO:0000256" key="6">
    <source>
        <dbReference type="ARBA" id="ARBA00022840"/>
    </source>
</evidence>
<dbReference type="InterPro" id="IPR013749">
    <property type="entry name" value="PM/HMP-P_kinase-1"/>
</dbReference>
<sequence length="292" mass="30702">MPEIPITLTLAGSDSSAGAGLQADLKTFQHFRTFGLTVPTCIVAETPREVRSVHTLPLSVVRDQLDILLETYPVAAIKTGMLPTAEIVELVANRLSSRPEIPLVVDPVMIASTGTPLVPPSAIDAYRNALFPRCQLLTPNLDEAAFLIGESIADRDAMERAAIQLANELRMGAVLLKGGHLHGPECADLLHGTGIHQWFIAPRMTTAASHGTGCTLSAALAALLALGRDLPGAVAAAKSYLGETLARALSPGGIPMLNQGTTFDLEDSQTAPTPPPDSQNKQLFPCQPPAAS</sequence>
<dbReference type="Gene3D" id="3.40.1190.20">
    <property type="match status" value="1"/>
</dbReference>
<evidence type="ECO:0000313" key="9">
    <source>
        <dbReference type="EMBL" id="MBB5352318.1"/>
    </source>
</evidence>
<dbReference type="GO" id="GO:0008972">
    <property type="term" value="F:phosphomethylpyrimidine kinase activity"/>
    <property type="evidence" value="ECO:0007669"/>
    <property type="project" value="InterPro"/>
</dbReference>
<feature type="region of interest" description="Disordered" evidence="7">
    <location>
        <begin position="257"/>
        <end position="292"/>
    </location>
</feature>
<keyword evidence="4" id="KW-0547">Nucleotide-binding</keyword>
<comment type="caution">
    <text evidence="9">The sequence shown here is derived from an EMBL/GenBank/DDBJ whole genome shotgun (WGS) entry which is preliminary data.</text>
</comment>
<evidence type="ECO:0000256" key="2">
    <source>
        <dbReference type="ARBA" id="ARBA00012135"/>
    </source>
</evidence>
<dbReference type="CDD" id="cd01169">
    <property type="entry name" value="HMPP_kinase"/>
    <property type="match status" value="1"/>
</dbReference>
<feature type="domain" description="Pyridoxamine kinase/Phosphomethylpyrimidine kinase" evidence="8">
    <location>
        <begin position="14"/>
        <end position="252"/>
    </location>
</feature>
<dbReference type="InterPro" id="IPR004399">
    <property type="entry name" value="HMP/HMP-P_kinase_dom"/>
</dbReference>
<dbReference type="Proteomes" id="UP000557717">
    <property type="component" value="Unassembled WGS sequence"/>
</dbReference>
<keyword evidence="10" id="KW-1185">Reference proteome</keyword>
<evidence type="ECO:0000256" key="5">
    <source>
        <dbReference type="ARBA" id="ARBA00022777"/>
    </source>
</evidence>
<dbReference type="EC" id="2.7.1.49" evidence="2"/>
<dbReference type="FunFam" id="3.40.1190.20:FF:000003">
    <property type="entry name" value="Phosphomethylpyrimidine kinase ThiD"/>
    <property type="match status" value="1"/>
</dbReference>
<evidence type="ECO:0000313" key="10">
    <source>
        <dbReference type="Proteomes" id="UP000557717"/>
    </source>
</evidence>
<gene>
    <name evidence="9" type="ORF">HNR46_002563</name>
</gene>
<evidence type="ECO:0000256" key="3">
    <source>
        <dbReference type="ARBA" id="ARBA00022679"/>
    </source>
</evidence>
<dbReference type="AlphaFoldDB" id="A0A840VCD2"/>
<accession>A0A840VCD2</accession>
<dbReference type="Pfam" id="PF08543">
    <property type="entry name" value="Phos_pyr_kin"/>
    <property type="match status" value="1"/>
</dbReference>
<name>A0A840VCD2_9BACT</name>
<organism evidence="9 10">
    <name type="scientific">Haloferula luteola</name>
    <dbReference type="NCBI Taxonomy" id="595692"/>
    <lineage>
        <taxon>Bacteria</taxon>
        <taxon>Pseudomonadati</taxon>
        <taxon>Verrucomicrobiota</taxon>
        <taxon>Verrucomicrobiia</taxon>
        <taxon>Verrucomicrobiales</taxon>
        <taxon>Verrucomicrobiaceae</taxon>
        <taxon>Haloferula</taxon>
    </lineage>
</organism>
<comment type="pathway">
    <text evidence="1">Cofactor biosynthesis; thiamine diphosphate biosynthesis.</text>
</comment>
<dbReference type="GO" id="GO:0008902">
    <property type="term" value="F:hydroxymethylpyrimidine kinase activity"/>
    <property type="evidence" value="ECO:0007669"/>
    <property type="project" value="UniProtKB-EC"/>
</dbReference>
<dbReference type="RefSeq" id="WP_184019250.1">
    <property type="nucleotide sequence ID" value="NZ_JACHFD010000012.1"/>
</dbReference>
<dbReference type="GO" id="GO:0005829">
    <property type="term" value="C:cytosol"/>
    <property type="evidence" value="ECO:0007669"/>
    <property type="project" value="TreeGrafter"/>
</dbReference>
<keyword evidence="5 9" id="KW-0418">Kinase</keyword>
<evidence type="ECO:0000256" key="7">
    <source>
        <dbReference type="SAM" id="MobiDB-lite"/>
    </source>
</evidence>
<reference evidence="9 10" key="1">
    <citation type="submission" date="2020-08" db="EMBL/GenBank/DDBJ databases">
        <title>Genomic Encyclopedia of Type Strains, Phase IV (KMG-IV): sequencing the most valuable type-strain genomes for metagenomic binning, comparative biology and taxonomic classification.</title>
        <authorList>
            <person name="Goeker M."/>
        </authorList>
    </citation>
    <scope>NUCLEOTIDE SEQUENCE [LARGE SCALE GENOMIC DNA]</scope>
    <source>
        <strain evidence="9 10">YC6886</strain>
    </source>
</reference>
<dbReference type="InterPro" id="IPR029056">
    <property type="entry name" value="Ribokinase-like"/>
</dbReference>
<dbReference type="PANTHER" id="PTHR20858">
    <property type="entry name" value="PHOSPHOMETHYLPYRIMIDINE KINASE"/>
    <property type="match status" value="1"/>
</dbReference>